<protein>
    <submittedName>
        <fullName evidence="2">Uncharacterized protein</fullName>
    </submittedName>
</protein>
<reference evidence="2 3" key="1">
    <citation type="submission" date="2011-02" db="EMBL/GenBank/DDBJ databases">
        <title>The Genome Sequence of Sphaeroforma arctica JP610.</title>
        <authorList>
            <consortium name="The Broad Institute Genome Sequencing Platform"/>
            <person name="Russ C."/>
            <person name="Cuomo C."/>
            <person name="Young S.K."/>
            <person name="Zeng Q."/>
            <person name="Gargeya S."/>
            <person name="Alvarado L."/>
            <person name="Berlin A."/>
            <person name="Chapman S.B."/>
            <person name="Chen Z."/>
            <person name="Freedman E."/>
            <person name="Gellesch M."/>
            <person name="Goldberg J."/>
            <person name="Griggs A."/>
            <person name="Gujja S."/>
            <person name="Heilman E."/>
            <person name="Heiman D."/>
            <person name="Howarth C."/>
            <person name="Mehta T."/>
            <person name="Neiman D."/>
            <person name="Pearson M."/>
            <person name="Roberts A."/>
            <person name="Saif S."/>
            <person name="Shea T."/>
            <person name="Shenoy N."/>
            <person name="Sisk P."/>
            <person name="Stolte C."/>
            <person name="Sykes S."/>
            <person name="White J."/>
            <person name="Yandava C."/>
            <person name="Burger G."/>
            <person name="Gray M.W."/>
            <person name="Holland P.W.H."/>
            <person name="King N."/>
            <person name="Lang F.B.F."/>
            <person name="Roger A.J."/>
            <person name="Ruiz-Trillo I."/>
            <person name="Haas B."/>
            <person name="Nusbaum C."/>
            <person name="Birren B."/>
        </authorList>
    </citation>
    <scope>NUCLEOTIDE SEQUENCE [LARGE SCALE GENOMIC DNA]</scope>
    <source>
        <strain evidence="2 3">JP610</strain>
    </source>
</reference>
<sequence>MKGVGWLHTIILAIKGKEKDDDYRLFQAYVGLNKWSICDQPNMPSEEHLRRHICNVWRCTVTDNANGFNQCTIDGEDRHKTRLLSRDVQVYERIDAGYGLVVVPAQYTQRNEYIFWDVEGFLSNVDGDATCTFKMIDQEDGSAATSRLPKRHRSDDSLRMDRSEDRFQRRQPRHEELHAYPDTSDVAIGGVVSGRVFAFGGEDCWIES</sequence>
<dbReference type="Proteomes" id="UP000054560">
    <property type="component" value="Unassembled WGS sequence"/>
</dbReference>
<dbReference type="InterPro" id="IPR043128">
    <property type="entry name" value="Rev_trsase/Diguanyl_cyclase"/>
</dbReference>
<dbReference type="RefSeq" id="XP_014157827.1">
    <property type="nucleotide sequence ID" value="XM_014302352.1"/>
</dbReference>
<dbReference type="AlphaFoldDB" id="A0A0L0G4E0"/>
<evidence type="ECO:0000313" key="3">
    <source>
        <dbReference type="Proteomes" id="UP000054560"/>
    </source>
</evidence>
<keyword evidence="3" id="KW-1185">Reference proteome</keyword>
<feature type="compositionally biased region" description="Basic and acidic residues" evidence="1">
    <location>
        <begin position="153"/>
        <end position="175"/>
    </location>
</feature>
<dbReference type="SUPFAM" id="SSF56672">
    <property type="entry name" value="DNA/RNA polymerases"/>
    <property type="match status" value="1"/>
</dbReference>
<accession>A0A0L0G4E0</accession>
<dbReference type="GeneID" id="25904344"/>
<dbReference type="Gene3D" id="3.10.10.10">
    <property type="entry name" value="HIV Type 1 Reverse Transcriptase, subunit A, domain 1"/>
    <property type="match status" value="1"/>
</dbReference>
<evidence type="ECO:0000256" key="1">
    <source>
        <dbReference type="SAM" id="MobiDB-lite"/>
    </source>
</evidence>
<proteinExistence type="predicted"/>
<organism evidence="2 3">
    <name type="scientific">Sphaeroforma arctica JP610</name>
    <dbReference type="NCBI Taxonomy" id="667725"/>
    <lineage>
        <taxon>Eukaryota</taxon>
        <taxon>Ichthyosporea</taxon>
        <taxon>Ichthyophonida</taxon>
        <taxon>Sphaeroforma</taxon>
    </lineage>
</organism>
<feature type="region of interest" description="Disordered" evidence="1">
    <location>
        <begin position="142"/>
        <end position="175"/>
    </location>
</feature>
<dbReference type="Gene3D" id="3.30.70.270">
    <property type="match status" value="1"/>
</dbReference>
<dbReference type="InterPro" id="IPR043502">
    <property type="entry name" value="DNA/RNA_pol_sf"/>
</dbReference>
<evidence type="ECO:0000313" key="2">
    <source>
        <dbReference type="EMBL" id="KNC83925.1"/>
    </source>
</evidence>
<dbReference type="EMBL" id="KQ241800">
    <property type="protein sequence ID" value="KNC83925.1"/>
    <property type="molecule type" value="Genomic_DNA"/>
</dbReference>
<name>A0A0L0G4E0_9EUKA</name>
<gene>
    <name evidence="2" type="ORF">SARC_03840</name>
</gene>